<dbReference type="GO" id="GO:0046872">
    <property type="term" value="F:metal ion binding"/>
    <property type="evidence" value="ECO:0007669"/>
    <property type="project" value="UniProtKB-KW"/>
</dbReference>
<keyword evidence="10" id="KW-0813">Transport</keyword>
<comment type="catalytic activity">
    <reaction evidence="8">
        <text>fluoride(in) = fluoride(out)</text>
        <dbReference type="Rhea" id="RHEA:76159"/>
        <dbReference type="ChEBI" id="CHEBI:17051"/>
    </reaction>
    <physiologicalReaction direction="left-to-right" evidence="8">
        <dbReference type="Rhea" id="RHEA:76160"/>
    </physiologicalReaction>
</comment>
<evidence type="ECO:0000313" key="11">
    <source>
        <dbReference type="EMBL" id="MYL62771.1"/>
    </source>
</evidence>
<evidence type="ECO:0000256" key="3">
    <source>
        <dbReference type="ARBA" id="ARBA00022692"/>
    </source>
</evidence>
<comment type="similarity">
    <text evidence="7 10">Belongs to the fluoride channel Fluc/FEX (TC 1.A.43) family.</text>
</comment>
<dbReference type="PANTHER" id="PTHR28259">
    <property type="entry name" value="FLUORIDE EXPORT PROTEIN 1-RELATED"/>
    <property type="match status" value="1"/>
</dbReference>
<gene>
    <name evidence="10" type="primary">fluC</name>
    <name evidence="10" type="synonym">crcB</name>
    <name evidence="11" type="ORF">GLW07_05300</name>
</gene>
<evidence type="ECO:0000256" key="4">
    <source>
        <dbReference type="ARBA" id="ARBA00022989"/>
    </source>
</evidence>
<feature type="binding site" evidence="10">
    <location>
        <position position="72"/>
    </location>
    <ligand>
        <name>Na(+)</name>
        <dbReference type="ChEBI" id="CHEBI:29101"/>
        <note>structural</note>
    </ligand>
</feature>
<feature type="transmembrane region" description="Helical" evidence="10">
    <location>
        <begin position="7"/>
        <end position="26"/>
    </location>
</feature>
<dbReference type="AlphaFoldDB" id="A0A845EW65"/>
<organism evidence="11 12">
    <name type="scientific">Guptibacillus hwajinpoensis</name>
    <dbReference type="NCBI Taxonomy" id="208199"/>
    <lineage>
        <taxon>Bacteria</taxon>
        <taxon>Bacillati</taxon>
        <taxon>Bacillota</taxon>
        <taxon>Bacilli</taxon>
        <taxon>Bacillales</taxon>
        <taxon>Guptibacillaceae</taxon>
        <taxon>Guptibacillus</taxon>
    </lineage>
</organism>
<accession>A0A845EW65</accession>
<evidence type="ECO:0000256" key="2">
    <source>
        <dbReference type="ARBA" id="ARBA00022475"/>
    </source>
</evidence>
<dbReference type="GO" id="GO:0062054">
    <property type="term" value="F:fluoride channel activity"/>
    <property type="evidence" value="ECO:0007669"/>
    <property type="project" value="UniProtKB-UniRule"/>
</dbReference>
<keyword evidence="4 10" id="KW-1133">Transmembrane helix</keyword>
<dbReference type="Pfam" id="PF02537">
    <property type="entry name" value="CRCB"/>
    <property type="match status" value="1"/>
</dbReference>
<evidence type="ECO:0000256" key="9">
    <source>
        <dbReference type="ARBA" id="ARBA00049940"/>
    </source>
</evidence>
<proteinExistence type="inferred from homology"/>
<keyword evidence="2 10" id="KW-1003">Cell membrane</keyword>
<comment type="subcellular location">
    <subcellularLocation>
        <location evidence="1 10">Cell membrane</location>
        <topology evidence="1 10">Multi-pass membrane protein</topology>
    </subcellularLocation>
</comment>
<keyword evidence="6 10" id="KW-0407">Ion channel</keyword>
<evidence type="ECO:0000256" key="7">
    <source>
        <dbReference type="ARBA" id="ARBA00035120"/>
    </source>
</evidence>
<evidence type="ECO:0000313" key="12">
    <source>
        <dbReference type="Proteomes" id="UP000447833"/>
    </source>
</evidence>
<evidence type="ECO:0000256" key="6">
    <source>
        <dbReference type="ARBA" id="ARBA00023303"/>
    </source>
</evidence>
<comment type="activity regulation">
    <text evidence="10">Na(+) is not transported, but it plays an essential structural role and its presence is essential for fluoride channel function.</text>
</comment>
<reference evidence="11 12" key="1">
    <citation type="submission" date="2019-11" db="EMBL/GenBank/DDBJ databases">
        <title>Genome sequences of 17 halophilic strains isolated from different environments.</title>
        <authorList>
            <person name="Furrow R.E."/>
        </authorList>
    </citation>
    <scope>NUCLEOTIDE SEQUENCE [LARGE SCALE GENOMIC DNA]</scope>
    <source>
        <strain evidence="11 12">22506_14_FS</strain>
    </source>
</reference>
<name>A0A845EW65_9BACL</name>
<dbReference type="InterPro" id="IPR003691">
    <property type="entry name" value="FluC"/>
</dbReference>
<keyword evidence="10" id="KW-0406">Ion transport</keyword>
<feature type="binding site" evidence="10">
    <location>
        <position position="75"/>
    </location>
    <ligand>
        <name>Na(+)</name>
        <dbReference type="ChEBI" id="CHEBI:29101"/>
        <note>structural</note>
    </ligand>
</feature>
<comment type="caution">
    <text evidence="11">The sequence shown here is derived from an EMBL/GenBank/DDBJ whole genome shotgun (WGS) entry which is preliminary data.</text>
</comment>
<keyword evidence="5 10" id="KW-0472">Membrane</keyword>
<feature type="transmembrane region" description="Helical" evidence="10">
    <location>
        <begin position="32"/>
        <end position="52"/>
    </location>
</feature>
<evidence type="ECO:0000256" key="5">
    <source>
        <dbReference type="ARBA" id="ARBA00023136"/>
    </source>
</evidence>
<keyword evidence="3 10" id="KW-0812">Transmembrane</keyword>
<dbReference type="PANTHER" id="PTHR28259:SF1">
    <property type="entry name" value="FLUORIDE EXPORT PROTEIN 1-RELATED"/>
    <property type="match status" value="1"/>
</dbReference>
<dbReference type="HAMAP" id="MF_00454">
    <property type="entry name" value="FluC"/>
    <property type="match status" value="1"/>
</dbReference>
<sequence length="124" mass="13203">MQVKNSFAVIAGGAIGASLRGVIGTLMNGSPIATFVINMVGSILLGFFYQFVRMNPRLSDSVKKLIATGLLGSFTTFSTYSLDLFVYIRDGHFWELAFYGGGSILAGILSVIIGVSLAKKVGRD</sequence>
<dbReference type="Proteomes" id="UP000447833">
    <property type="component" value="Unassembled WGS sequence"/>
</dbReference>
<dbReference type="GO" id="GO:0140114">
    <property type="term" value="P:cellular detoxification of fluoride"/>
    <property type="evidence" value="ECO:0007669"/>
    <property type="project" value="UniProtKB-UniRule"/>
</dbReference>
<keyword evidence="10" id="KW-0479">Metal-binding</keyword>
<feature type="transmembrane region" description="Helical" evidence="10">
    <location>
        <begin position="64"/>
        <end position="86"/>
    </location>
</feature>
<feature type="transmembrane region" description="Helical" evidence="10">
    <location>
        <begin position="98"/>
        <end position="118"/>
    </location>
</feature>
<dbReference type="GO" id="GO:0005886">
    <property type="term" value="C:plasma membrane"/>
    <property type="evidence" value="ECO:0007669"/>
    <property type="project" value="UniProtKB-SubCell"/>
</dbReference>
<evidence type="ECO:0000256" key="8">
    <source>
        <dbReference type="ARBA" id="ARBA00035585"/>
    </source>
</evidence>
<evidence type="ECO:0000256" key="1">
    <source>
        <dbReference type="ARBA" id="ARBA00004651"/>
    </source>
</evidence>
<keyword evidence="10" id="KW-0915">Sodium</keyword>
<comment type="function">
    <text evidence="9 10">Fluoride-specific ion channel. Important for reducing fluoride concentration in the cell, thus reducing its toxicity.</text>
</comment>
<dbReference type="EMBL" id="WMEY01000002">
    <property type="protein sequence ID" value="MYL62771.1"/>
    <property type="molecule type" value="Genomic_DNA"/>
</dbReference>
<protein>
    <recommendedName>
        <fullName evidence="10">Fluoride-specific ion channel FluC</fullName>
    </recommendedName>
</protein>
<evidence type="ECO:0000256" key="10">
    <source>
        <dbReference type="HAMAP-Rule" id="MF_00454"/>
    </source>
</evidence>